<dbReference type="CDD" id="cd08156">
    <property type="entry name" value="catalase_clade_3"/>
    <property type="match status" value="1"/>
</dbReference>
<evidence type="ECO:0000313" key="15">
    <source>
        <dbReference type="Proteomes" id="UP000076038"/>
    </source>
</evidence>
<dbReference type="PATRIC" id="fig|1653479.3.peg.1014"/>
<dbReference type="GO" id="GO:0042542">
    <property type="term" value="P:response to hydrogen peroxide"/>
    <property type="evidence" value="ECO:0007669"/>
    <property type="project" value="TreeGrafter"/>
</dbReference>
<dbReference type="AlphaFoldDB" id="A0A143QGY7"/>
<evidence type="ECO:0000256" key="5">
    <source>
        <dbReference type="ARBA" id="ARBA00023002"/>
    </source>
</evidence>
<dbReference type="PROSITE" id="PS00437">
    <property type="entry name" value="CATALASE_1"/>
    <property type="match status" value="1"/>
</dbReference>
<reference evidence="14 15" key="1">
    <citation type="journal article" date="2016" name="Genome Announc.">
        <title>Complete Genome and Plasmid Sequences for Rhodococcus fascians D188 and Draft Sequences for Rhodococcus Isolates PBTS 1 and PBTS 2.</title>
        <authorList>
            <person name="Stamler R.A."/>
            <person name="Vereecke D."/>
            <person name="Zhang Y."/>
            <person name="Schilkey F."/>
            <person name="Devitt N."/>
            <person name="Randall J.J."/>
        </authorList>
    </citation>
    <scope>NUCLEOTIDE SEQUENCE [LARGE SCALE GENOMIC DNA]</scope>
    <source>
        <strain evidence="14 15">PBTS2</strain>
    </source>
</reference>
<dbReference type="FunFam" id="2.40.180.10:FF:000001">
    <property type="entry name" value="Catalase"/>
    <property type="match status" value="1"/>
</dbReference>
<dbReference type="PIRSF" id="PIRSF038928">
    <property type="entry name" value="Catalase_clade1-3"/>
    <property type="match status" value="1"/>
</dbReference>
<evidence type="ECO:0000256" key="3">
    <source>
        <dbReference type="ARBA" id="ARBA00022617"/>
    </source>
</evidence>
<feature type="region of interest" description="Disordered" evidence="12">
    <location>
        <begin position="1"/>
        <end position="23"/>
    </location>
</feature>
<dbReference type="GO" id="GO:0046872">
    <property type="term" value="F:metal ion binding"/>
    <property type="evidence" value="ECO:0007669"/>
    <property type="project" value="UniProtKB-KW"/>
</dbReference>
<dbReference type="InterPro" id="IPR018028">
    <property type="entry name" value="Catalase"/>
</dbReference>
<dbReference type="InterPro" id="IPR024708">
    <property type="entry name" value="Catalase_AS"/>
</dbReference>
<evidence type="ECO:0000256" key="10">
    <source>
        <dbReference type="PIRSR" id="PIRSR038928-2"/>
    </source>
</evidence>
<keyword evidence="3 10" id="KW-0349">Heme</keyword>
<dbReference type="RefSeq" id="WP_048316752.1">
    <property type="nucleotide sequence ID" value="NZ_CP015220.1"/>
</dbReference>
<evidence type="ECO:0000256" key="7">
    <source>
        <dbReference type="ARBA" id="ARBA00023324"/>
    </source>
</evidence>
<name>A0A143QGY7_RHOFA</name>
<keyword evidence="15" id="KW-1185">Reference proteome</keyword>
<proteinExistence type="inferred from homology"/>
<dbReference type="SMART" id="SM01060">
    <property type="entry name" value="Catalase"/>
    <property type="match status" value="1"/>
</dbReference>
<keyword evidence="6 10" id="KW-0408">Iron</keyword>
<dbReference type="EMBL" id="CP015220">
    <property type="protein sequence ID" value="AMY22310.1"/>
    <property type="molecule type" value="Genomic_DNA"/>
</dbReference>
<dbReference type="InterPro" id="IPR020835">
    <property type="entry name" value="Catalase_sf"/>
</dbReference>
<dbReference type="Pfam" id="PF00199">
    <property type="entry name" value="Catalase"/>
    <property type="match status" value="1"/>
</dbReference>
<evidence type="ECO:0000256" key="1">
    <source>
        <dbReference type="ARBA" id="ARBA00005329"/>
    </source>
</evidence>
<evidence type="ECO:0000256" key="12">
    <source>
        <dbReference type="SAM" id="MobiDB-lite"/>
    </source>
</evidence>
<evidence type="ECO:0000256" key="2">
    <source>
        <dbReference type="ARBA" id="ARBA00022559"/>
    </source>
</evidence>
<dbReference type="Gene3D" id="2.40.180.10">
    <property type="entry name" value="Catalase core domain"/>
    <property type="match status" value="1"/>
</dbReference>
<dbReference type="InterPro" id="IPR011614">
    <property type="entry name" value="Catalase_core"/>
</dbReference>
<evidence type="ECO:0000259" key="13">
    <source>
        <dbReference type="SMART" id="SM01060"/>
    </source>
</evidence>
<sequence length="510" mass="57071">MTKPTTSKPTTSNSGIPVASDDQSLTAGAQGPILLHDHYLIEKMAQFNRERVPERVVHAKGAGAFGELEITGDISKYTKAKALQPGAKTEMLARFSTVAGEQGSPDTWRDPRGFSLKFYTEEGNWDLVGNNTPIFFVKDPIKFQDFIRSQKRMPDSGLRDNNMQWDFWTLSPESAHQVTWLMGDRGIPKSFRHMDGFGSHTYQLIAQDGTKTWVKFHFKTDQGIDFLTQDKADEVAGTSPDHHRQDLFGSIKNGDFPSWTLKVQLMPYDEAENYKYNPFDLTKVWSQKDYPLIEVGKMTLNRNPENFFAQIEQSSFEPSNTVPGIGFSPDKMLLGRVFSYADAHRYRIGANYAQLPVNAPKSEVNSYSKDGNMRYSFNSPETPVYAPNSFGGPSADTNKYGDDGAWDFEPRFVRTGYIEHPEDGDFVQAGALVREVMDDAQRERLVGNIVGHVLNGVSEPVLSRVFEYWTNVDPELGKKVEEGVRSQQNETAPTTGAGAIDDPADEAAKV</sequence>
<dbReference type="GO" id="GO:0005737">
    <property type="term" value="C:cytoplasm"/>
    <property type="evidence" value="ECO:0007669"/>
    <property type="project" value="TreeGrafter"/>
</dbReference>
<comment type="cofactor">
    <cofactor evidence="10">
        <name>heme</name>
        <dbReference type="ChEBI" id="CHEBI:30413"/>
    </cofactor>
</comment>
<dbReference type="PRINTS" id="PR00067">
    <property type="entry name" value="CATALASE"/>
</dbReference>
<keyword evidence="5 11" id="KW-0560">Oxidoreductase</keyword>
<keyword evidence="7 11" id="KW-0376">Hydrogen peroxide</keyword>
<dbReference type="Pfam" id="PF06628">
    <property type="entry name" value="Catalase-rel"/>
    <property type="match status" value="1"/>
</dbReference>
<evidence type="ECO:0000313" key="14">
    <source>
        <dbReference type="EMBL" id="AMY22310.1"/>
    </source>
</evidence>
<dbReference type="PROSITE" id="PS51402">
    <property type="entry name" value="CATALASE_3"/>
    <property type="match status" value="1"/>
</dbReference>
<dbReference type="PANTHER" id="PTHR11465:SF9">
    <property type="entry name" value="CATALASE"/>
    <property type="match status" value="1"/>
</dbReference>
<organism evidence="14 15">
    <name type="scientific">Rhodococcoides fascians</name>
    <name type="common">Rhodococcus fascians</name>
    <dbReference type="NCBI Taxonomy" id="1828"/>
    <lineage>
        <taxon>Bacteria</taxon>
        <taxon>Bacillati</taxon>
        <taxon>Actinomycetota</taxon>
        <taxon>Actinomycetes</taxon>
        <taxon>Mycobacteriales</taxon>
        <taxon>Nocardiaceae</taxon>
        <taxon>Rhodococcoides</taxon>
    </lineage>
</organism>
<protein>
    <recommendedName>
        <fullName evidence="11">Catalase</fullName>
        <ecNumber evidence="11">1.11.1.6</ecNumber>
    </recommendedName>
</protein>
<feature type="domain" description="Catalase core" evidence="13">
    <location>
        <begin position="11"/>
        <end position="394"/>
    </location>
</feature>
<dbReference type="GO" id="GO:0004096">
    <property type="term" value="F:catalase activity"/>
    <property type="evidence" value="ECO:0007669"/>
    <property type="project" value="UniProtKB-EC"/>
</dbReference>
<gene>
    <name evidence="14" type="primary">katA</name>
    <name evidence="14" type="ORF">A3Q41_00994</name>
</gene>
<evidence type="ECO:0000256" key="8">
    <source>
        <dbReference type="ARBA" id="ARBA00049254"/>
    </source>
</evidence>
<dbReference type="InterPro" id="IPR024711">
    <property type="entry name" value="Catalase_clade1/3"/>
</dbReference>
<dbReference type="Proteomes" id="UP000076038">
    <property type="component" value="Chromosome"/>
</dbReference>
<feature type="binding site" description="axial binding residue" evidence="10">
    <location>
        <position position="340"/>
    </location>
    <ligand>
        <name>heme</name>
        <dbReference type="ChEBI" id="CHEBI:30413"/>
    </ligand>
    <ligandPart>
        <name>Fe</name>
        <dbReference type="ChEBI" id="CHEBI:18248"/>
    </ligandPart>
</feature>
<evidence type="ECO:0000256" key="4">
    <source>
        <dbReference type="ARBA" id="ARBA00022723"/>
    </source>
</evidence>
<evidence type="ECO:0000256" key="11">
    <source>
        <dbReference type="RuleBase" id="RU000498"/>
    </source>
</evidence>
<comment type="catalytic activity">
    <reaction evidence="8 11">
        <text>2 H2O2 = O2 + 2 H2O</text>
        <dbReference type="Rhea" id="RHEA:20309"/>
        <dbReference type="ChEBI" id="CHEBI:15377"/>
        <dbReference type="ChEBI" id="CHEBI:15379"/>
        <dbReference type="ChEBI" id="CHEBI:16240"/>
        <dbReference type="EC" id="1.11.1.6"/>
    </reaction>
</comment>
<feature type="active site" evidence="9">
    <location>
        <position position="58"/>
    </location>
</feature>
<dbReference type="GO" id="GO:0042744">
    <property type="term" value="P:hydrogen peroxide catabolic process"/>
    <property type="evidence" value="ECO:0007669"/>
    <property type="project" value="UniProtKB-KW"/>
</dbReference>
<dbReference type="InterPro" id="IPR010582">
    <property type="entry name" value="Catalase_immune_responsive"/>
</dbReference>
<evidence type="ECO:0000256" key="6">
    <source>
        <dbReference type="ARBA" id="ARBA00023004"/>
    </source>
</evidence>
<comment type="similarity">
    <text evidence="1 11">Belongs to the catalase family.</text>
</comment>
<feature type="active site" evidence="9">
    <location>
        <position position="130"/>
    </location>
</feature>
<accession>A0A143QGY7</accession>
<dbReference type="InterPro" id="IPR002226">
    <property type="entry name" value="Catalase_haem_BS"/>
</dbReference>
<dbReference type="OrthoDB" id="3169619at2"/>
<keyword evidence="4 10" id="KW-0479">Metal-binding</keyword>
<dbReference type="KEGG" id="rhs:A3Q41_00994"/>
<dbReference type="PANTHER" id="PTHR11465">
    <property type="entry name" value="CATALASE"/>
    <property type="match status" value="1"/>
</dbReference>
<reference evidence="15" key="2">
    <citation type="submission" date="2016-04" db="EMBL/GenBank/DDBJ databases">
        <title>Complete Genome and Plasmid Sequences for Rhodococcus fascians D188 and Draft Sequences for Rhodococcus spp. Isolates PBTS 1 and PBTS 2.</title>
        <authorList>
            <person name="Stamer R."/>
            <person name="Vereecke D."/>
            <person name="Zhang Y."/>
            <person name="Schilkey F."/>
            <person name="Devitt N."/>
            <person name="Randall J."/>
        </authorList>
    </citation>
    <scope>NUCLEOTIDE SEQUENCE [LARGE SCALE GENOMIC DNA]</scope>
    <source>
        <strain evidence="15">PBTS2</strain>
    </source>
</reference>
<dbReference type="SUPFAM" id="SSF56634">
    <property type="entry name" value="Heme-dependent catalase-like"/>
    <property type="match status" value="1"/>
</dbReference>
<dbReference type="PROSITE" id="PS00438">
    <property type="entry name" value="CATALASE_2"/>
    <property type="match status" value="1"/>
</dbReference>
<feature type="region of interest" description="Disordered" evidence="12">
    <location>
        <begin position="480"/>
        <end position="510"/>
    </location>
</feature>
<feature type="compositionally biased region" description="Low complexity" evidence="12">
    <location>
        <begin position="1"/>
        <end position="12"/>
    </location>
</feature>
<feature type="compositionally biased region" description="Polar residues" evidence="12">
    <location>
        <begin position="485"/>
        <end position="494"/>
    </location>
</feature>
<dbReference type="EC" id="1.11.1.6" evidence="11"/>
<dbReference type="GO" id="GO:0020037">
    <property type="term" value="F:heme binding"/>
    <property type="evidence" value="ECO:0007669"/>
    <property type="project" value="InterPro"/>
</dbReference>
<evidence type="ECO:0000256" key="9">
    <source>
        <dbReference type="PIRSR" id="PIRSR038928-1"/>
    </source>
</evidence>
<dbReference type="InterPro" id="IPR040333">
    <property type="entry name" value="Catalase_3"/>
</dbReference>
<keyword evidence="2 11" id="KW-0575">Peroxidase</keyword>